<gene>
    <name evidence="1" type="ORF">BV22DRAFT_1133055</name>
</gene>
<protein>
    <submittedName>
        <fullName evidence="1">Uncharacterized protein</fullName>
    </submittedName>
</protein>
<accession>A0ACB8B5U9</accession>
<organism evidence="1 2">
    <name type="scientific">Leucogyrophana mollusca</name>
    <dbReference type="NCBI Taxonomy" id="85980"/>
    <lineage>
        <taxon>Eukaryota</taxon>
        <taxon>Fungi</taxon>
        <taxon>Dikarya</taxon>
        <taxon>Basidiomycota</taxon>
        <taxon>Agaricomycotina</taxon>
        <taxon>Agaricomycetes</taxon>
        <taxon>Agaricomycetidae</taxon>
        <taxon>Boletales</taxon>
        <taxon>Boletales incertae sedis</taxon>
        <taxon>Leucogyrophana</taxon>
    </lineage>
</organism>
<keyword evidence="2" id="KW-1185">Reference proteome</keyword>
<sequence>MSSSAMMPDHDHLVSPSAVVTMCRYVTAPINEETTSDLIPNTDSIQYTKITNGLPPFGLRLWRRRFKLWDWCGTAQEGAGGRKEVPRGCTAAQDNAVRRRKAGSPRGSGQSSFDVGTAVARPRLAKLSSVIGFFANMLPIKTVVDETETFAEYLPKFKDPPIACLMNDEVTYDDVVTQGNPPFCSRSRLLQASVRARRQEHGDHITTGDEPP</sequence>
<name>A0ACB8B5U9_9AGAM</name>
<evidence type="ECO:0000313" key="2">
    <source>
        <dbReference type="Proteomes" id="UP000790709"/>
    </source>
</evidence>
<proteinExistence type="predicted"/>
<comment type="caution">
    <text evidence="1">The sequence shown here is derived from an EMBL/GenBank/DDBJ whole genome shotgun (WGS) entry which is preliminary data.</text>
</comment>
<evidence type="ECO:0000313" key="1">
    <source>
        <dbReference type="EMBL" id="KAH7920468.1"/>
    </source>
</evidence>
<dbReference type="Proteomes" id="UP000790709">
    <property type="component" value="Unassembled WGS sequence"/>
</dbReference>
<dbReference type="EMBL" id="MU266578">
    <property type="protein sequence ID" value="KAH7920468.1"/>
    <property type="molecule type" value="Genomic_DNA"/>
</dbReference>
<reference evidence="1" key="1">
    <citation type="journal article" date="2021" name="New Phytol.">
        <title>Evolutionary innovations through gain and loss of genes in the ectomycorrhizal Boletales.</title>
        <authorList>
            <person name="Wu G."/>
            <person name="Miyauchi S."/>
            <person name="Morin E."/>
            <person name="Kuo A."/>
            <person name="Drula E."/>
            <person name="Varga T."/>
            <person name="Kohler A."/>
            <person name="Feng B."/>
            <person name="Cao Y."/>
            <person name="Lipzen A."/>
            <person name="Daum C."/>
            <person name="Hundley H."/>
            <person name="Pangilinan J."/>
            <person name="Johnson J."/>
            <person name="Barry K."/>
            <person name="LaButti K."/>
            <person name="Ng V."/>
            <person name="Ahrendt S."/>
            <person name="Min B."/>
            <person name="Choi I.G."/>
            <person name="Park H."/>
            <person name="Plett J.M."/>
            <person name="Magnuson J."/>
            <person name="Spatafora J.W."/>
            <person name="Nagy L.G."/>
            <person name="Henrissat B."/>
            <person name="Grigoriev I.V."/>
            <person name="Yang Z.L."/>
            <person name="Xu J."/>
            <person name="Martin F.M."/>
        </authorList>
    </citation>
    <scope>NUCLEOTIDE SEQUENCE</scope>
    <source>
        <strain evidence="1">KUC20120723A-06</strain>
    </source>
</reference>